<dbReference type="HOGENOM" id="CLU_005027_4_2_1"/>
<evidence type="ECO:0000313" key="3">
    <source>
        <dbReference type="EMBL" id="ETS73876.1"/>
    </source>
</evidence>
<dbReference type="OMA" id="PAPMYWN"/>
<dbReference type="Proteomes" id="UP000030651">
    <property type="component" value="Unassembled WGS sequence"/>
</dbReference>
<dbReference type="InterPro" id="IPR006598">
    <property type="entry name" value="CAP10"/>
</dbReference>
<name>W3WM43_PESFW</name>
<dbReference type="AlphaFoldDB" id="W3WM43"/>
<dbReference type="eggNOG" id="ENOG502SK3Q">
    <property type="taxonomic scope" value="Eukaryota"/>
</dbReference>
<keyword evidence="4" id="KW-1185">Reference proteome</keyword>
<dbReference type="InterPro" id="IPR051091">
    <property type="entry name" value="O-Glucosyltr/Glycosyltrsf_90"/>
</dbReference>
<dbReference type="OrthoDB" id="541052at2759"/>
<dbReference type="PANTHER" id="PTHR12203">
    <property type="entry name" value="KDEL LYS-ASP-GLU-LEU CONTAINING - RELATED"/>
    <property type="match status" value="1"/>
</dbReference>
<dbReference type="Pfam" id="PF05686">
    <property type="entry name" value="Glyco_transf_90"/>
    <property type="match status" value="1"/>
</dbReference>
<feature type="region of interest" description="Disordered" evidence="1">
    <location>
        <begin position="48"/>
        <end position="82"/>
    </location>
</feature>
<evidence type="ECO:0000256" key="1">
    <source>
        <dbReference type="SAM" id="MobiDB-lite"/>
    </source>
</evidence>
<gene>
    <name evidence="3" type="ORF">PFICI_14822</name>
</gene>
<dbReference type="EMBL" id="KI912121">
    <property type="protein sequence ID" value="ETS73876.1"/>
    <property type="molecule type" value="Genomic_DNA"/>
</dbReference>
<sequence length="667" mass="76260">MMRSPAFPPRRPSHLVRYIFPAAVLICLLYYLSSAGTDVSTSHLSSISDSTKLQEQQSPYLPDKNNDPSPSHEADTGKAAGGAVEAEKPIEYDPIHHDAPSEGVPSKPSIHPIDSLITVADVTMKEMLDKESHTLEAAAAEYRKRRGRHPPPGFREWYNFATERNAVMVEDFWDQIYHDLNPFWGMDPNAIRKEAWDYEMTINVRNGNASAKSDWFWTQIWLNMTKTIEKYLPDMDIALNAMDEPRLVVPFEDVAGYMEKEKKTRSLWPPKQVISEFDTLPSVKQGFKKPSTIKKHWESTEPYWLIARRGCHPDSLARTVKPQKTFDKTPEFQPSYAAPHQYQGFVSNATLSKEFCHQPDLQGLEGIFIKPLSTSATKVLFPMFGGSKLATNNEILLPAPMYWNEEERFVGGGYHGSDWETKAGDLIWRGVATGGRNTAKNWKGFQRHRFAAMNNATKLSMAATATAPPVNFALPTGTDQVAAQREGDLDNWVWDFANVGLTDLACDDKIDKSLQQKGGRCYYTDSEFDLVLGQSMNFQFDFKYLPDIDGNSFSGRYLGFLRSTSLPIKSTLWREWHDSRLVAWKHFVPMDNRFLDYYAIMEYFIGYKDKAPSHDAQAKKIALEGKQWAEKVLRKEDMQIYTFRLLLEYARLSDERREKMGWVEDLL</sequence>
<evidence type="ECO:0000259" key="2">
    <source>
        <dbReference type="SMART" id="SM00672"/>
    </source>
</evidence>
<dbReference type="RefSeq" id="XP_007841594.1">
    <property type="nucleotide sequence ID" value="XM_007843403.1"/>
</dbReference>
<accession>W3WM43</accession>
<proteinExistence type="predicted"/>
<dbReference type="SMART" id="SM00672">
    <property type="entry name" value="CAP10"/>
    <property type="match status" value="1"/>
</dbReference>
<dbReference type="InParanoid" id="W3WM43"/>
<reference evidence="4" key="1">
    <citation type="journal article" date="2015" name="BMC Genomics">
        <title>Genomic and transcriptomic analysis of the endophytic fungus Pestalotiopsis fici reveals its lifestyle and high potential for synthesis of natural products.</title>
        <authorList>
            <person name="Wang X."/>
            <person name="Zhang X."/>
            <person name="Liu L."/>
            <person name="Xiang M."/>
            <person name="Wang W."/>
            <person name="Sun X."/>
            <person name="Che Y."/>
            <person name="Guo L."/>
            <person name="Liu G."/>
            <person name="Guo L."/>
            <person name="Wang C."/>
            <person name="Yin W.B."/>
            <person name="Stadler M."/>
            <person name="Zhang X."/>
            <person name="Liu X."/>
        </authorList>
    </citation>
    <scope>NUCLEOTIDE SEQUENCE [LARGE SCALE GENOMIC DNA]</scope>
    <source>
        <strain evidence="4">W106-1 / CGMCC3.15140</strain>
    </source>
</reference>
<dbReference type="PANTHER" id="PTHR12203:SF22">
    <property type="entry name" value="CAPSULE ASSOCIATED PROTEIN"/>
    <property type="match status" value="1"/>
</dbReference>
<feature type="domain" description="Glycosyl transferase CAP10" evidence="2">
    <location>
        <begin position="363"/>
        <end position="656"/>
    </location>
</feature>
<evidence type="ECO:0000313" key="4">
    <source>
        <dbReference type="Proteomes" id="UP000030651"/>
    </source>
</evidence>
<organism evidence="3 4">
    <name type="scientific">Pestalotiopsis fici (strain W106-1 / CGMCC3.15140)</name>
    <dbReference type="NCBI Taxonomy" id="1229662"/>
    <lineage>
        <taxon>Eukaryota</taxon>
        <taxon>Fungi</taxon>
        <taxon>Dikarya</taxon>
        <taxon>Ascomycota</taxon>
        <taxon>Pezizomycotina</taxon>
        <taxon>Sordariomycetes</taxon>
        <taxon>Xylariomycetidae</taxon>
        <taxon>Amphisphaeriales</taxon>
        <taxon>Sporocadaceae</taxon>
        <taxon>Pestalotiopsis</taxon>
    </lineage>
</organism>
<protein>
    <recommendedName>
        <fullName evidence="2">Glycosyl transferase CAP10 domain-containing protein</fullName>
    </recommendedName>
</protein>
<feature type="compositionally biased region" description="Basic and acidic residues" evidence="1">
    <location>
        <begin position="64"/>
        <end position="76"/>
    </location>
</feature>
<dbReference type="GeneID" id="19279835"/>
<dbReference type="KEGG" id="pfy:PFICI_14822"/>